<evidence type="ECO:0000313" key="5">
    <source>
        <dbReference type="EMBL" id="GGH09188.1"/>
    </source>
</evidence>
<dbReference type="InterPro" id="IPR011663">
    <property type="entry name" value="UTRA"/>
</dbReference>
<proteinExistence type="predicted"/>
<evidence type="ECO:0000256" key="2">
    <source>
        <dbReference type="ARBA" id="ARBA00023125"/>
    </source>
</evidence>
<evidence type="ECO:0000256" key="1">
    <source>
        <dbReference type="ARBA" id="ARBA00023015"/>
    </source>
</evidence>
<dbReference type="PANTHER" id="PTHR44846:SF1">
    <property type="entry name" value="MANNOSYL-D-GLYCERATE TRANSPORT_METABOLISM SYSTEM REPRESSOR MNGR-RELATED"/>
    <property type="match status" value="1"/>
</dbReference>
<dbReference type="GO" id="GO:0003700">
    <property type="term" value="F:DNA-binding transcription factor activity"/>
    <property type="evidence" value="ECO:0007669"/>
    <property type="project" value="InterPro"/>
</dbReference>
<keyword evidence="6" id="KW-1185">Reference proteome</keyword>
<dbReference type="RefSeq" id="WP_188516156.1">
    <property type="nucleotide sequence ID" value="NZ_BMES01000001.1"/>
</dbReference>
<keyword evidence="1" id="KW-0805">Transcription regulation</keyword>
<dbReference type="Gene3D" id="3.40.1410.10">
    <property type="entry name" value="Chorismate lyase-like"/>
    <property type="match status" value="1"/>
</dbReference>
<dbReference type="Pfam" id="PF00392">
    <property type="entry name" value="GntR"/>
    <property type="match status" value="1"/>
</dbReference>
<reference evidence="5" key="2">
    <citation type="submission" date="2020-09" db="EMBL/GenBank/DDBJ databases">
        <authorList>
            <person name="Sun Q."/>
            <person name="Zhou Y."/>
        </authorList>
    </citation>
    <scope>NUCLEOTIDE SEQUENCE</scope>
    <source>
        <strain evidence="5">CGMCC 1.12214</strain>
    </source>
</reference>
<dbReference type="SUPFAM" id="SSF64288">
    <property type="entry name" value="Chorismate lyase-like"/>
    <property type="match status" value="1"/>
</dbReference>
<dbReference type="InterPro" id="IPR036388">
    <property type="entry name" value="WH-like_DNA-bd_sf"/>
</dbReference>
<evidence type="ECO:0000259" key="4">
    <source>
        <dbReference type="PROSITE" id="PS50949"/>
    </source>
</evidence>
<dbReference type="CDD" id="cd07377">
    <property type="entry name" value="WHTH_GntR"/>
    <property type="match status" value="1"/>
</dbReference>
<accession>A0A917I472</accession>
<dbReference type="SMART" id="SM00866">
    <property type="entry name" value="UTRA"/>
    <property type="match status" value="1"/>
</dbReference>
<dbReference type="InterPro" id="IPR000524">
    <property type="entry name" value="Tscrpt_reg_HTH_GntR"/>
</dbReference>
<keyword evidence="2" id="KW-0238">DNA-binding</keyword>
<feature type="domain" description="HTH gntR-type" evidence="4">
    <location>
        <begin position="16"/>
        <end position="84"/>
    </location>
</feature>
<keyword evidence="3" id="KW-0804">Transcription</keyword>
<dbReference type="SUPFAM" id="SSF46785">
    <property type="entry name" value="Winged helix' DNA-binding domain"/>
    <property type="match status" value="1"/>
</dbReference>
<organism evidence="5 6">
    <name type="scientific">Alsobacter metallidurans</name>
    <dbReference type="NCBI Taxonomy" id="340221"/>
    <lineage>
        <taxon>Bacteria</taxon>
        <taxon>Pseudomonadati</taxon>
        <taxon>Pseudomonadota</taxon>
        <taxon>Alphaproteobacteria</taxon>
        <taxon>Hyphomicrobiales</taxon>
        <taxon>Alsobacteraceae</taxon>
        <taxon>Alsobacter</taxon>
    </lineage>
</organism>
<dbReference type="GO" id="GO:0003677">
    <property type="term" value="F:DNA binding"/>
    <property type="evidence" value="ECO:0007669"/>
    <property type="project" value="UniProtKB-KW"/>
</dbReference>
<gene>
    <name evidence="5" type="ORF">GCM10007036_05080</name>
</gene>
<dbReference type="PANTHER" id="PTHR44846">
    <property type="entry name" value="MANNOSYL-D-GLYCERATE TRANSPORT/METABOLISM SYSTEM REPRESSOR MNGR-RELATED"/>
    <property type="match status" value="1"/>
</dbReference>
<dbReference type="Proteomes" id="UP000603912">
    <property type="component" value="Unassembled WGS sequence"/>
</dbReference>
<dbReference type="EMBL" id="BMES01000001">
    <property type="protein sequence ID" value="GGH09188.1"/>
    <property type="molecule type" value="Genomic_DNA"/>
</dbReference>
<evidence type="ECO:0000256" key="3">
    <source>
        <dbReference type="ARBA" id="ARBA00023163"/>
    </source>
</evidence>
<dbReference type="InterPro" id="IPR028978">
    <property type="entry name" value="Chorismate_lyase_/UTRA_dom_sf"/>
</dbReference>
<sequence length="249" mass="26611">MTLEQGRIALDGASPTPLYLQLAESLRGMIRGGAVRVGEALPSERELSAMTSISRVTVRKAIDALLREGLLSRRPGSGTYVAIRIEQPASVLAGFSADMQSRGARPGSVWLEQRVDAPNAEEAAALNCAPGAAVVRMSRVRTADGEPLAIERAVVPATLLPPVGDIGDSLYEALNRRGNRPVRGVQRLQSSLATPQEAQLLDIPVGAAILRIERRSFLANGAPVELTRSAYRGDRYDFVTEVREAAYGG</sequence>
<dbReference type="InterPro" id="IPR036390">
    <property type="entry name" value="WH_DNA-bd_sf"/>
</dbReference>
<comment type="caution">
    <text evidence="5">The sequence shown here is derived from an EMBL/GenBank/DDBJ whole genome shotgun (WGS) entry which is preliminary data.</text>
</comment>
<dbReference type="Pfam" id="PF07702">
    <property type="entry name" value="UTRA"/>
    <property type="match status" value="1"/>
</dbReference>
<dbReference type="Gene3D" id="1.10.10.10">
    <property type="entry name" value="Winged helix-like DNA-binding domain superfamily/Winged helix DNA-binding domain"/>
    <property type="match status" value="1"/>
</dbReference>
<name>A0A917I472_9HYPH</name>
<dbReference type="PRINTS" id="PR00035">
    <property type="entry name" value="HTHGNTR"/>
</dbReference>
<dbReference type="GO" id="GO:0045892">
    <property type="term" value="P:negative regulation of DNA-templated transcription"/>
    <property type="evidence" value="ECO:0007669"/>
    <property type="project" value="TreeGrafter"/>
</dbReference>
<dbReference type="SMART" id="SM00345">
    <property type="entry name" value="HTH_GNTR"/>
    <property type="match status" value="1"/>
</dbReference>
<evidence type="ECO:0000313" key="6">
    <source>
        <dbReference type="Proteomes" id="UP000603912"/>
    </source>
</evidence>
<dbReference type="PROSITE" id="PS50949">
    <property type="entry name" value="HTH_GNTR"/>
    <property type="match status" value="1"/>
</dbReference>
<reference evidence="5" key="1">
    <citation type="journal article" date="2014" name="Int. J. Syst. Evol. Microbiol.">
        <title>Complete genome sequence of Corynebacterium casei LMG S-19264T (=DSM 44701T), isolated from a smear-ripened cheese.</title>
        <authorList>
            <consortium name="US DOE Joint Genome Institute (JGI-PGF)"/>
            <person name="Walter F."/>
            <person name="Albersmeier A."/>
            <person name="Kalinowski J."/>
            <person name="Ruckert C."/>
        </authorList>
    </citation>
    <scope>NUCLEOTIDE SEQUENCE</scope>
    <source>
        <strain evidence="5">CGMCC 1.12214</strain>
    </source>
</reference>
<protein>
    <submittedName>
        <fullName evidence="5">GntR family transcriptional regulator</fullName>
    </submittedName>
</protein>
<dbReference type="AlphaFoldDB" id="A0A917I472"/>
<dbReference type="InterPro" id="IPR050679">
    <property type="entry name" value="Bact_HTH_transcr_reg"/>
</dbReference>